<accession>A0ACC2M9T9</accession>
<protein>
    <submittedName>
        <fullName evidence="1">Uncharacterized protein</fullName>
    </submittedName>
</protein>
<reference evidence="1 2" key="1">
    <citation type="journal article" date="2022" name="Hortic Res">
        <title>A haplotype resolved chromosomal level avocado genome allows analysis of novel avocado genes.</title>
        <authorList>
            <person name="Nath O."/>
            <person name="Fletcher S.J."/>
            <person name="Hayward A."/>
            <person name="Shaw L.M."/>
            <person name="Masouleh A.K."/>
            <person name="Furtado A."/>
            <person name="Henry R.J."/>
            <person name="Mitter N."/>
        </authorList>
    </citation>
    <scope>NUCLEOTIDE SEQUENCE [LARGE SCALE GENOMIC DNA]</scope>
    <source>
        <strain evidence="2">cv. Hass</strain>
    </source>
</reference>
<dbReference type="Proteomes" id="UP001234297">
    <property type="component" value="Chromosome 5"/>
</dbReference>
<evidence type="ECO:0000313" key="2">
    <source>
        <dbReference type="Proteomes" id="UP001234297"/>
    </source>
</evidence>
<comment type="caution">
    <text evidence="1">The sequence shown here is derived from an EMBL/GenBank/DDBJ whole genome shotgun (WGS) entry which is preliminary data.</text>
</comment>
<dbReference type="EMBL" id="CM056813">
    <property type="protein sequence ID" value="KAJ8642089.1"/>
    <property type="molecule type" value="Genomic_DNA"/>
</dbReference>
<organism evidence="1 2">
    <name type="scientific">Persea americana</name>
    <name type="common">Avocado</name>
    <dbReference type="NCBI Taxonomy" id="3435"/>
    <lineage>
        <taxon>Eukaryota</taxon>
        <taxon>Viridiplantae</taxon>
        <taxon>Streptophyta</taxon>
        <taxon>Embryophyta</taxon>
        <taxon>Tracheophyta</taxon>
        <taxon>Spermatophyta</taxon>
        <taxon>Magnoliopsida</taxon>
        <taxon>Magnoliidae</taxon>
        <taxon>Laurales</taxon>
        <taxon>Lauraceae</taxon>
        <taxon>Persea</taxon>
    </lineage>
</organism>
<gene>
    <name evidence="1" type="ORF">MRB53_018783</name>
</gene>
<evidence type="ECO:0000313" key="1">
    <source>
        <dbReference type="EMBL" id="KAJ8642089.1"/>
    </source>
</evidence>
<keyword evidence="2" id="KW-1185">Reference proteome</keyword>
<proteinExistence type="predicted"/>
<sequence>MIGGDSQSNDESRPSETLANNTPPIEEKAEPSDGAESSDALARAISLMLGSVISDFDHRAEDTSKSQDELSSAIDRLTRELDQLLDDAPLPFIMQHAAKIAGVRKRVSSLNALLKSIQRRIDNVDRMLSVGISHGGNTCSSMNKLLYECSFSFKLHTVQCDWMSSV</sequence>
<name>A0ACC2M9T9_PERAE</name>